<comment type="caution">
    <text evidence="3">The sequence shown here is derived from an EMBL/GenBank/DDBJ whole genome shotgun (WGS) entry which is preliminary data.</text>
</comment>
<name>A0AAN6WX24_9PEZI</name>
<feature type="signal peptide" evidence="1">
    <location>
        <begin position="1"/>
        <end position="27"/>
    </location>
</feature>
<dbReference type="Pfam" id="PF14856">
    <property type="entry name" value="Hce2"/>
    <property type="match status" value="1"/>
</dbReference>
<dbReference type="InterPro" id="IPR029226">
    <property type="entry name" value="Ecp2-like"/>
</dbReference>
<dbReference type="Proteomes" id="UP001302126">
    <property type="component" value="Unassembled WGS sequence"/>
</dbReference>
<dbReference type="AlphaFoldDB" id="A0AAN6WX24"/>
<sequence length="178" mass="19075">MFVHLAKILYVALPAFILPLLLATVTASPVLPEPLPPRKATFKLCTPPFNLTAEFPDNQNPLTADCRTLIKNISGGATWKFVTGGRWAIATFATCAFKIEAQDIKDGIVLKIGDEDVVGAINAAFDKFPNDGVHAVATFGTMGCPESSYGLGPVRCKFWVSHTNVKDEPGAEGAVKDQ</sequence>
<reference evidence="3" key="1">
    <citation type="journal article" date="2023" name="Mol. Phylogenet. Evol.">
        <title>Genome-scale phylogeny and comparative genomics of the fungal order Sordariales.</title>
        <authorList>
            <person name="Hensen N."/>
            <person name="Bonometti L."/>
            <person name="Westerberg I."/>
            <person name="Brannstrom I.O."/>
            <person name="Guillou S."/>
            <person name="Cros-Aarteil S."/>
            <person name="Calhoun S."/>
            <person name="Haridas S."/>
            <person name="Kuo A."/>
            <person name="Mondo S."/>
            <person name="Pangilinan J."/>
            <person name="Riley R."/>
            <person name="LaButti K."/>
            <person name="Andreopoulos B."/>
            <person name="Lipzen A."/>
            <person name="Chen C."/>
            <person name="Yan M."/>
            <person name="Daum C."/>
            <person name="Ng V."/>
            <person name="Clum A."/>
            <person name="Steindorff A."/>
            <person name="Ohm R.A."/>
            <person name="Martin F."/>
            <person name="Silar P."/>
            <person name="Natvig D.O."/>
            <person name="Lalanne C."/>
            <person name="Gautier V."/>
            <person name="Ament-Velasquez S.L."/>
            <person name="Kruys A."/>
            <person name="Hutchinson M.I."/>
            <person name="Powell A.J."/>
            <person name="Barry K."/>
            <person name="Miller A.N."/>
            <person name="Grigoriev I.V."/>
            <person name="Debuchy R."/>
            <person name="Gladieux P."/>
            <person name="Hiltunen Thoren M."/>
            <person name="Johannesson H."/>
        </authorList>
    </citation>
    <scope>NUCLEOTIDE SEQUENCE</scope>
    <source>
        <strain evidence="3">PSN309</strain>
    </source>
</reference>
<keyword evidence="1" id="KW-0732">Signal</keyword>
<evidence type="ECO:0000256" key="1">
    <source>
        <dbReference type="SAM" id="SignalP"/>
    </source>
</evidence>
<accession>A0AAN6WX24</accession>
<feature type="chain" id="PRO_5043015715" description="Ecp2 effector protein-like domain-containing protein" evidence="1">
    <location>
        <begin position="28"/>
        <end position="178"/>
    </location>
</feature>
<keyword evidence="4" id="KW-1185">Reference proteome</keyword>
<evidence type="ECO:0000313" key="4">
    <source>
        <dbReference type="Proteomes" id="UP001302126"/>
    </source>
</evidence>
<gene>
    <name evidence="3" type="ORF">QBC35DRAFT_121859</name>
</gene>
<protein>
    <recommendedName>
        <fullName evidence="2">Ecp2 effector protein-like domain-containing protein</fullName>
    </recommendedName>
</protein>
<organism evidence="3 4">
    <name type="scientific">Podospora australis</name>
    <dbReference type="NCBI Taxonomy" id="1536484"/>
    <lineage>
        <taxon>Eukaryota</taxon>
        <taxon>Fungi</taxon>
        <taxon>Dikarya</taxon>
        <taxon>Ascomycota</taxon>
        <taxon>Pezizomycotina</taxon>
        <taxon>Sordariomycetes</taxon>
        <taxon>Sordariomycetidae</taxon>
        <taxon>Sordariales</taxon>
        <taxon>Podosporaceae</taxon>
        <taxon>Podospora</taxon>
    </lineage>
</organism>
<feature type="domain" description="Ecp2 effector protein-like" evidence="2">
    <location>
        <begin position="58"/>
        <end position="144"/>
    </location>
</feature>
<evidence type="ECO:0000259" key="2">
    <source>
        <dbReference type="Pfam" id="PF14856"/>
    </source>
</evidence>
<proteinExistence type="predicted"/>
<evidence type="ECO:0000313" key="3">
    <source>
        <dbReference type="EMBL" id="KAK4189829.1"/>
    </source>
</evidence>
<dbReference type="EMBL" id="MU864371">
    <property type="protein sequence ID" value="KAK4189829.1"/>
    <property type="molecule type" value="Genomic_DNA"/>
</dbReference>
<reference evidence="3" key="2">
    <citation type="submission" date="2023-05" db="EMBL/GenBank/DDBJ databases">
        <authorList>
            <consortium name="Lawrence Berkeley National Laboratory"/>
            <person name="Steindorff A."/>
            <person name="Hensen N."/>
            <person name="Bonometti L."/>
            <person name="Westerberg I."/>
            <person name="Brannstrom I.O."/>
            <person name="Guillou S."/>
            <person name="Cros-Aarteil S."/>
            <person name="Calhoun S."/>
            <person name="Haridas S."/>
            <person name="Kuo A."/>
            <person name="Mondo S."/>
            <person name="Pangilinan J."/>
            <person name="Riley R."/>
            <person name="Labutti K."/>
            <person name="Andreopoulos B."/>
            <person name="Lipzen A."/>
            <person name="Chen C."/>
            <person name="Yanf M."/>
            <person name="Daum C."/>
            <person name="Ng V."/>
            <person name="Clum A."/>
            <person name="Ohm R."/>
            <person name="Martin F."/>
            <person name="Silar P."/>
            <person name="Natvig D."/>
            <person name="Lalanne C."/>
            <person name="Gautier V."/>
            <person name="Ament-Velasquez S.L."/>
            <person name="Kruys A."/>
            <person name="Hutchinson M.I."/>
            <person name="Powell A.J."/>
            <person name="Barry K."/>
            <person name="Miller A.N."/>
            <person name="Grigoriev I.V."/>
            <person name="Debuchy R."/>
            <person name="Gladieux P."/>
            <person name="Thoren M.H."/>
            <person name="Johannesson H."/>
        </authorList>
    </citation>
    <scope>NUCLEOTIDE SEQUENCE</scope>
    <source>
        <strain evidence="3">PSN309</strain>
    </source>
</reference>